<dbReference type="SUPFAM" id="SSF53448">
    <property type="entry name" value="Nucleotide-diphospho-sugar transferases"/>
    <property type="match status" value="1"/>
</dbReference>
<dbReference type="AlphaFoldDB" id="A0A1G8V985"/>
<dbReference type="InterPro" id="IPR029044">
    <property type="entry name" value="Nucleotide-diphossugar_trans"/>
</dbReference>
<organism evidence="2 3">
    <name type="scientific">Flavobacterium noncentrifugens</name>
    <dbReference type="NCBI Taxonomy" id="1128970"/>
    <lineage>
        <taxon>Bacteria</taxon>
        <taxon>Pseudomonadati</taxon>
        <taxon>Bacteroidota</taxon>
        <taxon>Flavobacteriia</taxon>
        <taxon>Flavobacteriales</taxon>
        <taxon>Flavobacteriaceae</taxon>
        <taxon>Flavobacterium</taxon>
    </lineage>
</organism>
<name>A0A1G8V985_9FLAO</name>
<dbReference type="GO" id="GO:0016758">
    <property type="term" value="F:hexosyltransferase activity"/>
    <property type="evidence" value="ECO:0007669"/>
    <property type="project" value="UniProtKB-ARBA"/>
</dbReference>
<dbReference type="Pfam" id="PF00535">
    <property type="entry name" value="Glycos_transf_2"/>
    <property type="match status" value="1"/>
</dbReference>
<dbReference type="Gene3D" id="3.90.550.10">
    <property type="entry name" value="Spore Coat Polysaccharide Biosynthesis Protein SpsA, Chain A"/>
    <property type="match status" value="1"/>
</dbReference>
<dbReference type="Proteomes" id="UP000199580">
    <property type="component" value="Unassembled WGS sequence"/>
</dbReference>
<evidence type="ECO:0000313" key="2">
    <source>
        <dbReference type="EMBL" id="SDJ62652.1"/>
    </source>
</evidence>
<accession>A0A1G8V985</accession>
<keyword evidence="2" id="KW-0808">Transferase</keyword>
<evidence type="ECO:0000259" key="1">
    <source>
        <dbReference type="Pfam" id="PF00535"/>
    </source>
</evidence>
<dbReference type="PANTHER" id="PTHR22916">
    <property type="entry name" value="GLYCOSYLTRANSFERASE"/>
    <property type="match status" value="1"/>
</dbReference>
<evidence type="ECO:0000313" key="3">
    <source>
        <dbReference type="Proteomes" id="UP000199580"/>
    </source>
</evidence>
<dbReference type="OrthoDB" id="597270at2"/>
<dbReference type="STRING" id="1128970.SAMN04487935_1243"/>
<keyword evidence="3" id="KW-1185">Reference proteome</keyword>
<reference evidence="2 3" key="1">
    <citation type="submission" date="2016-10" db="EMBL/GenBank/DDBJ databases">
        <authorList>
            <person name="de Groot N.N."/>
        </authorList>
    </citation>
    <scope>NUCLEOTIDE SEQUENCE [LARGE SCALE GENOMIC DNA]</scope>
    <source>
        <strain evidence="2 3">CGMCC 1.10076</strain>
    </source>
</reference>
<dbReference type="CDD" id="cd00761">
    <property type="entry name" value="Glyco_tranf_GTA_type"/>
    <property type="match status" value="1"/>
</dbReference>
<dbReference type="EMBL" id="FNEZ01000002">
    <property type="protein sequence ID" value="SDJ62652.1"/>
    <property type="molecule type" value="Genomic_DNA"/>
</dbReference>
<gene>
    <name evidence="2" type="ORF">SAMN04487935_1243</name>
</gene>
<sequence>MTAPKISVIVPCYNQAQYLDQALQSVEAQSCSDWECIIVDDGSSDHIDEVAIKWTAKSPKFKYVKKTNGGLASARNFGIENSTGTYIFPLDADDYVATDYFARAIEILDAQDDVEVLHCNVMQFGYIQKPLTLLPYHFETLLIKNCIIACAFFRRETFLKAGGYSEALQILEDWDLWLTILQHGGKVHKIDAYLYYYRKHEQGSLVNSFEKDKKRHKEHLNIIYKNHVDLYLAHFGNPIKLYKELKVLRAFHKKSTSTVMYKIYKLPNRLKKLFKSKK</sequence>
<dbReference type="PANTHER" id="PTHR22916:SF3">
    <property type="entry name" value="UDP-GLCNAC:BETAGAL BETA-1,3-N-ACETYLGLUCOSAMINYLTRANSFERASE-LIKE PROTEIN 1"/>
    <property type="match status" value="1"/>
</dbReference>
<feature type="domain" description="Glycosyltransferase 2-like" evidence="1">
    <location>
        <begin position="7"/>
        <end position="156"/>
    </location>
</feature>
<proteinExistence type="predicted"/>
<dbReference type="InterPro" id="IPR001173">
    <property type="entry name" value="Glyco_trans_2-like"/>
</dbReference>
<dbReference type="RefSeq" id="WP_091392846.1">
    <property type="nucleotide sequence ID" value="NZ_BKAI01000003.1"/>
</dbReference>
<protein>
    <submittedName>
        <fullName evidence="2">Glycosyltransferase involved in cell wall bisynthesis</fullName>
    </submittedName>
</protein>